<evidence type="ECO:0000256" key="3">
    <source>
        <dbReference type="ARBA" id="ARBA00022679"/>
    </source>
</evidence>
<evidence type="ECO:0000256" key="4">
    <source>
        <dbReference type="ARBA" id="ARBA00022692"/>
    </source>
</evidence>
<dbReference type="GO" id="GO:0016760">
    <property type="term" value="F:cellulose synthase (UDP-forming) activity"/>
    <property type="evidence" value="ECO:0007669"/>
    <property type="project" value="InterPro"/>
</dbReference>
<reference evidence="14" key="1">
    <citation type="journal article" date="2023" name="Plant J.">
        <title>The genome of the king protea, Protea cynaroides.</title>
        <authorList>
            <person name="Chang J."/>
            <person name="Duong T.A."/>
            <person name="Schoeman C."/>
            <person name="Ma X."/>
            <person name="Roodt D."/>
            <person name="Barker N."/>
            <person name="Li Z."/>
            <person name="Van de Peer Y."/>
            <person name="Mizrachi E."/>
        </authorList>
    </citation>
    <scope>NUCLEOTIDE SEQUENCE</scope>
    <source>
        <tissue evidence="14">Young leaves</tissue>
    </source>
</reference>
<feature type="binding site" evidence="11">
    <location>
        <position position="143"/>
    </location>
    <ligand>
        <name>UDP-alpha-D-glucose</name>
        <dbReference type="ChEBI" id="CHEBI:58885"/>
    </ligand>
</feature>
<dbReference type="SUPFAM" id="SSF53448">
    <property type="entry name" value="Nucleotide-diphospho-sugar transferases"/>
    <property type="match status" value="1"/>
</dbReference>
<feature type="binding site" evidence="12">
    <location>
        <position position="308"/>
    </location>
    <ligand>
        <name>Mn(2+)</name>
        <dbReference type="ChEBI" id="CHEBI:29035"/>
    </ligand>
</feature>
<gene>
    <name evidence="14" type="ORF">NE237_002620</name>
</gene>
<dbReference type="GO" id="GO:0071555">
    <property type="term" value="P:cell wall organization"/>
    <property type="evidence" value="ECO:0007669"/>
    <property type="project" value="UniProtKB-KW"/>
</dbReference>
<keyword evidence="8" id="KW-0961">Cell wall biogenesis/degradation</keyword>
<organism evidence="14 15">
    <name type="scientific">Protea cynaroides</name>
    <dbReference type="NCBI Taxonomy" id="273540"/>
    <lineage>
        <taxon>Eukaryota</taxon>
        <taxon>Viridiplantae</taxon>
        <taxon>Streptophyta</taxon>
        <taxon>Embryophyta</taxon>
        <taxon>Tracheophyta</taxon>
        <taxon>Spermatophyta</taxon>
        <taxon>Magnoliopsida</taxon>
        <taxon>Proteales</taxon>
        <taxon>Proteaceae</taxon>
        <taxon>Protea</taxon>
    </lineage>
</organism>
<dbReference type="FunFam" id="3.90.550.10:FF:000173">
    <property type="entry name" value="Cellulose synthase-like protein E1"/>
    <property type="match status" value="1"/>
</dbReference>
<comment type="function">
    <text evidence="9">Thought to be a Golgi-localized beta-glycan synthase that polymerize the backbones of noncellulosic polysaccharides (hemicelluloses) of plant cell wall.</text>
</comment>
<keyword evidence="4 13" id="KW-0812">Transmembrane</keyword>
<evidence type="ECO:0000256" key="8">
    <source>
        <dbReference type="ARBA" id="ARBA00023316"/>
    </source>
</evidence>
<feature type="transmembrane region" description="Helical" evidence="13">
    <location>
        <begin position="650"/>
        <end position="673"/>
    </location>
</feature>
<name>A0A9Q0KWG8_9MAGN</name>
<protein>
    <recommendedName>
        <fullName evidence="16">Cellulose synthase-like protein E6</fullName>
    </recommendedName>
</protein>
<dbReference type="GO" id="GO:0030244">
    <property type="term" value="P:cellulose biosynthetic process"/>
    <property type="evidence" value="ECO:0007669"/>
    <property type="project" value="InterPro"/>
</dbReference>
<evidence type="ECO:0000313" key="15">
    <source>
        <dbReference type="Proteomes" id="UP001141806"/>
    </source>
</evidence>
<dbReference type="Pfam" id="PF03552">
    <property type="entry name" value="Cellulose_synt"/>
    <property type="match status" value="2"/>
</dbReference>
<dbReference type="AlphaFoldDB" id="A0A9Q0KWG8"/>
<evidence type="ECO:0008006" key="16">
    <source>
        <dbReference type="Google" id="ProtNLM"/>
    </source>
</evidence>
<feature type="transmembrane region" description="Helical" evidence="13">
    <location>
        <begin position="54"/>
        <end position="73"/>
    </location>
</feature>
<dbReference type="GO" id="GO:0000139">
    <property type="term" value="C:Golgi membrane"/>
    <property type="evidence" value="ECO:0007669"/>
    <property type="project" value="UniProtKB-SubCell"/>
</dbReference>
<evidence type="ECO:0000313" key="14">
    <source>
        <dbReference type="EMBL" id="KAJ4977514.1"/>
    </source>
</evidence>
<feature type="binding site" evidence="12">
    <location>
        <position position="284"/>
    </location>
    <ligand>
        <name>Mn(2+)</name>
        <dbReference type="ChEBI" id="CHEBI:29035"/>
    </ligand>
</feature>
<evidence type="ECO:0000256" key="1">
    <source>
        <dbReference type="ARBA" id="ARBA00004653"/>
    </source>
</evidence>
<accession>A0A9Q0KWG8</accession>
<evidence type="ECO:0000256" key="5">
    <source>
        <dbReference type="ARBA" id="ARBA00022989"/>
    </source>
</evidence>
<evidence type="ECO:0000256" key="12">
    <source>
        <dbReference type="PIRSR" id="PIRSR605150-3"/>
    </source>
</evidence>
<feature type="binding site" evidence="11">
    <location>
        <position position="114"/>
    </location>
    <ligand>
        <name>UDP-alpha-D-glucose</name>
        <dbReference type="ChEBI" id="CHEBI:58885"/>
    </ligand>
</feature>
<dbReference type="FunFam" id="3.90.550.10:FF:000138">
    <property type="entry name" value="Cellulose synthase isolog"/>
    <property type="match status" value="1"/>
</dbReference>
<keyword evidence="3" id="KW-0808">Transferase</keyword>
<feature type="active site" evidence="10">
    <location>
        <position position="143"/>
    </location>
</feature>
<feature type="transmembrane region" description="Helical" evidence="13">
    <location>
        <begin position="717"/>
        <end position="733"/>
    </location>
</feature>
<evidence type="ECO:0000256" key="11">
    <source>
        <dbReference type="PIRSR" id="PIRSR605150-2"/>
    </source>
</evidence>
<keyword evidence="2" id="KW-0328">Glycosyltransferase</keyword>
<dbReference type="PANTHER" id="PTHR13301">
    <property type="entry name" value="X-BOX TRANSCRIPTION FACTOR-RELATED"/>
    <property type="match status" value="1"/>
</dbReference>
<dbReference type="Proteomes" id="UP001141806">
    <property type="component" value="Unassembled WGS sequence"/>
</dbReference>
<dbReference type="Gene3D" id="3.90.550.10">
    <property type="entry name" value="Spore Coat Polysaccharide Biosynthesis Protein SpsA, Chain A"/>
    <property type="match status" value="2"/>
</dbReference>
<proteinExistence type="predicted"/>
<feature type="active site" evidence="10">
    <location>
        <position position="448"/>
    </location>
</feature>
<dbReference type="InterPro" id="IPR029044">
    <property type="entry name" value="Nucleotide-diphossugar_trans"/>
</dbReference>
<feature type="transmembrane region" description="Helical" evidence="13">
    <location>
        <begin position="21"/>
        <end position="42"/>
    </location>
</feature>
<dbReference type="EMBL" id="JAMYWD010000003">
    <property type="protein sequence ID" value="KAJ4977514.1"/>
    <property type="molecule type" value="Genomic_DNA"/>
</dbReference>
<evidence type="ECO:0000256" key="2">
    <source>
        <dbReference type="ARBA" id="ARBA00022676"/>
    </source>
</evidence>
<comment type="subcellular location">
    <subcellularLocation>
        <location evidence="1">Golgi apparatus membrane</location>
        <topology evidence="1">Multi-pass membrane protein</topology>
    </subcellularLocation>
</comment>
<keyword evidence="15" id="KW-1185">Reference proteome</keyword>
<keyword evidence="7 13" id="KW-0472">Membrane</keyword>
<evidence type="ECO:0000256" key="9">
    <source>
        <dbReference type="ARBA" id="ARBA00037405"/>
    </source>
</evidence>
<evidence type="ECO:0000256" key="7">
    <source>
        <dbReference type="ARBA" id="ARBA00023136"/>
    </source>
</evidence>
<keyword evidence="6" id="KW-0333">Golgi apparatus</keyword>
<evidence type="ECO:0000256" key="6">
    <source>
        <dbReference type="ARBA" id="ARBA00023034"/>
    </source>
</evidence>
<keyword evidence="5 13" id="KW-1133">Transmembrane helix</keyword>
<evidence type="ECO:0000256" key="13">
    <source>
        <dbReference type="SAM" id="Phobius"/>
    </source>
</evidence>
<evidence type="ECO:0000256" key="10">
    <source>
        <dbReference type="PIRSR" id="PIRSR605150-1"/>
    </source>
</evidence>
<sequence length="734" mass="84427">MAIAKDEYLPLFETKEAKGRVAYRLFAVSMLLAICMVVVYRVKHVPTGEGTQGRWVWIGIFVAELWFSLSWFIQQSLRWNPVYRYTFKDRLSHRYEKELPGVDIFICTADPQVEPPIMVINTVLSMMAYDYPPEKLSVYLSDDGGSELMFYAMLEAARFSKHWLPFCKQFKVEPPSPAAYFSGQSHPLHPDMAKHYSSIKTLYKEMENRIKIVTEVGRAPEEIRMEHKGFLEWDTVSSPRDHQTILEILIDGKDSNAVDMEGQPLPTLVYMAREKRPQYHHYFKAGAMNALIRVSSKISNSPIILNVDCDMYSNNLDSVRDALCFFMDEKKSHKIAFVQYPQSFNNITKNDLYGNYLRVNYEVEFFGMDGCGGTLYIGTGCFHRRDILCGRKYTEGYKRDWKIENDRIAGESLIAFVERVKGLADCTYDENTQWGKEMGIMYGCPVEDVITGLRIHCRGWKSVYFNPAKASFVGVAPMTLDQGLVQHKRWSEGHLQLFLSRNCPFWQGHGMINIGHQLAYVYHDLWATYGPPAVYYMVIPPLFLLKGIPLFPKISSPWLLPFAYLIIANSTYSLAEYLCCGGSLQSWWNDKRIWIYRRATSYLFGTVETMLKVSGFTKSAFVITAKVVDEDVMKRYEQEIMEFGTNSPMLSVLTTIALLNLFCMFGAITRFFLHPCTDDFETWSLQILLCTLVVAINLPIYQGLFFRKDNGRIPSSILSKSIVLVVIAFMLPIY</sequence>
<dbReference type="InterPro" id="IPR005150">
    <property type="entry name" value="Cellulose_synth"/>
</dbReference>
<dbReference type="OrthoDB" id="1929172at2759"/>
<comment type="caution">
    <text evidence="14">The sequence shown here is derived from an EMBL/GenBank/DDBJ whole genome shotgun (WGS) entry which is preliminary data.</text>
</comment>
<feature type="transmembrane region" description="Helical" evidence="13">
    <location>
        <begin position="685"/>
        <end position="705"/>
    </location>
</feature>